<dbReference type="InterPro" id="IPR020806">
    <property type="entry name" value="PKS_PP-bd"/>
</dbReference>
<feature type="domain" description="Carrier" evidence="7">
    <location>
        <begin position="1699"/>
        <end position="1774"/>
    </location>
</feature>
<dbReference type="SMART" id="SM00825">
    <property type="entry name" value="PKS_KS"/>
    <property type="match status" value="1"/>
</dbReference>
<dbReference type="SUPFAM" id="SSF55048">
    <property type="entry name" value="Probable ACP-binding domain of malonyl-CoA ACP transacylase"/>
    <property type="match status" value="1"/>
</dbReference>
<dbReference type="InterPro" id="IPR016036">
    <property type="entry name" value="Malonyl_transacylase_ACP-bd"/>
</dbReference>
<evidence type="ECO:0000256" key="2">
    <source>
        <dbReference type="ARBA" id="ARBA00022450"/>
    </source>
</evidence>
<dbReference type="Gene3D" id="3.40.47.10">
    <property type="match status" value="1"/>
</dbReference>
<dbReference type="FunFam" id="3.10.129.110:FF:000001">
    <property type="entry name" value="Sterigmatocystin biosynthesis polyketide synthase"/>
    <property type="match status" value="1"/>
</dbReference>
<dbReference type="InterPro" id="IPR014030">
    <property type="entry name" value="Ketoacyl_synth_N"/>
</dbReference>
<accession>A0A9W9IP56</accession>
<dbReference type="GO" id="GO:0004315">
    <property type="term" value="F:3-oxoacyl-[acyl-carrier-protein] synthase activity"/>
    <property type="evidence" value="ECO:0007669"/>
    <property type="project" value="InterPro"/>
</dbReference>
<dbReference type="SMART" id="SM00823">
    <property type="entry name" value="PKS_PP"/>
    <property type="match status" value="1"/>
</dbReference>
<feature type="active site" description="Proton acceptor; for dehydratase activity" evidence="5">
    <location>
        <position position="1343"/>
    </location>
</feature>
<dbReference type="GO" id="GO:0006633">
    <property type="term" value="P:fatty acid biosynthetic process"/>
    <property type="evidence" value="ECO:0007669"/>
    <property type="project" value="InterPro"/>
</dbReference>
<dbReference type="PANTHER" id="PTHR43775:SF24">
    <property type="entry name" value="NON-REDUCING POLYKETIDE SYNTHASE APTA-RELATED"/>
    <property type="match status" value="1"/>
</dbReference>
<evidence type="ECO:0000256" key="3">
    <source>
        <dbReference type="ARBA" id="ARBA00022553"/>
    </source>
</evidence>
<dbReference type="SUPFAM" id="SSF52151">
    <property type="entry name" value="FabD/lysophospholipase-like"/>
    <property type="match status" value="1"/>
</dbReference>
<keyword evidence="11" id="KW-1185">Reference proteome</keyword>
<keyword evidence="4" id="KW-0808">Transferase</keyword>
<evidence type="ECO:0000256" key="6">
    <source>
        <dbReference type="SAM" id="MobiDB-lite"/>
    </source>
</evidence>
<keyword evidence="2" id="KW-0596">Phosphopantetheine</keyword>
<dbReference type="Gene3D" id="3.30.70.3290">
    <property type="match status" value="1"/>
</dbReference>
<dbReference type="Pfam" id="PF02801">
    <property type="entry name" value="Ketoacyl-synt_C"/>
    <property type="match status" value="1"/>
</dbReference>
<dbReference type="Proteomes" id="UP001146351">
    <property type="component" value="Unassembled WGS sequence"/>
</dbReference>
<gene>
    <name evidence="10" type="ORF">N7492_000239</name>
</gene>
<dbReference type="InterPro" id="IPR018201">
    <property type="entry name" value="Ketoacyl_synth_AS"/>
</dbReference>
<feature type="domain" description="PKS/mFAS DH" evidence="9">
    <location>
        <begin position="1311"/>
        <end position="1619"/>
    </location>
</feature>
<comment type="caution">
    <text evidence="10">The sequence shown here is derived from an EMBL/GenBank/DDBJ whole genome shotgun (WGS) entry which is preliminary data.</text>
</comment>
<dbReference type="EMBL" id="JAPQKO010000001">
    <property type="protein sequence ID" value="KAJ5182623.1"/>
    <property type="molecule type" value="Genomic_DNA"/>
</dbReference>
<dbReference type="Pfam" id="PF16073">
    <property type="entry name" value="SAT"/>
    <property type="match status" value="1"/>
</dbReference>
<sequence length="1774" mass="192593">MSRLSSRLAYFGKDFPSDNLTDLFRRLHRWSKDKRHAHLALFLEEIVAVIQEEVEKLPKPVPEQVTGLQNIGTLVDGFEAIRTTAIGGALEGSLLVVLQIAALIGHYEAHDQVYDFTDTATTLSGLSLGLLSAAAVSVSTTIPDLIKYGVEGARIAFRMGIHVDHVSQGLEPRDPDGPPKSWAYVVANVGAETVQQELDRFNRDTQNPELTKVFISAADAGSVSVTGPPSRLHNAFHHSSVLRYSKHIALPVYNGLCHAPHVFSAKDSSTIVSIPKAKAARLVNIPLLSQLSGKPYAATNLKDLFEEIVFEILTGNIYLDNVTAGIVRDLAVIASPETEIYGLHTSPIAEGFLSAIKSHLPETNVKKHDLVDWIVKEEPSFFPDAPRSYKQSKLAIIGASCRIPGGGEDMELFWKILEEARDVHTTVPADRFDIDAHFDAEGKVPNTTATGFGNFLMNPGMFDANFFNMSPREAEQTDPMHRLALVTVYEALEQAGYAPNRTPSTNLERIGTWYGMASDDWREFQASQNIGTYAVPGTERAFANGRVNYFFKFGGPSFSTDTACSSGLAAVNQACSALWAGECDTAIAGGLNVISGPDNFAMLCRGHFLSKTGQCKVWDKDADGYCRADGIGSVIIKRLEDAVADNDNIIACVDAMATNHSADAVSITHPHAGAQRNNYRQVMHAAGISPAAVSYVELHGTGTQAGDSVESESVLGVFADPKLRRPSPLLLGAVKSNIGHGEAAAGIASLLKVLLIYQKNKIPPHIGIKTEMNPVVAKTLEKCKAVLAQEMTPWERQSGKKRYALVNSFGAHGGNTTMLLEDAPDHIRVGVDARPTHVVSLSAKSKASLKGNIQALVDYLTKNPDTDLGDLAYTTTARRIHHHTRVAVAGSSIQQVKQALEKILSADTVSTLRPMTNAPQTIPFTFTGQGAFYSGMGSNLYHEFPAFGLEVDELDRLVQYLGFPSVKSVIDGSLEDVKDVSPIITQLAILVSEIALVRFWAHLGVTPSAVVGHSLGEYAALVAAKVVSAADAIFLVGKRAELLLASSKIGSHVMLAVRASTETIKGLAPKDIPYEFSCINAPQSTVIGGAADQVQTVRKSLENGGVKCTPLDVPFAFHTAQLEPILDEFEKLAQQVSFRTPSVPILSPLLADAVFDGKTINSKYLRRASRESVNFVEALDAGLEMGVIQDNSSFIEIGPHPVNGSFIRAAMPQSKTLASLRKGENNFTTVANTLMTLQNDGLGVNWNAYFLPFEKAHRLLSLPNYVWNEKNHWIQYNGNISILRANAETKVGNNPSISATSGSALRSSSIHRILSEDTTKTTASLTAITDMMEPEFLASVSGHFMNGHGIASLSIWGDVAQTVGEYLYKRLVPKAKDVPMDVSKLECFEAQVAHSDKSRAQLIQTEARLDLEKREMTIAWYNLTDEGRAHEEFAHATVLFTDPADWCREWDRVSHLVNSRIESLDRMAQEGKANRLNRNMAYQLFKNVVDYADVYRGMQSVVLNDNEAYADIVLDNDRHGTWHTPPHWTDSLFHIGGFVLNGSDTSNTKDFFYVTPGWDHCRLSVPTVPGGKYRSYVRMTPTEDKDLWASGDVYVLQDNKVVGMLTEMKFRRVPRILMNRFFSPSDEVTMKGDIPTSVPAIAPKPTTAQAHAPPAVPGPAPTPVKAPESVKASAPAAPAAPAPAAPAAAPAEAKTAPATSANPIINDALKIISRESGLDASELTDEASFIELGVDSLMSLVLSEKFKAELGLDVKSSVFIECPNIGELKAWLDQ</sequence>
<dbReference type="InterPro" id="IPR030918">
    <property type="entry name" value="PT_fungal_PKS"/>
</dbReference>
<dbReference type="PANTHER" id="PTHR43775">
    <property type="entry name" value="FATTY ACID SYNTHASE"/>
    <property type="match status" value="1"/>
</dbReference>
<reference evidence="10" key="1">
    <citation type="submission" date="2022-11" db="EMBL/GenBank/DDBJ databases">
        <authorList>
            <person name="Petersen C."/>
        </authorList>
    </citation>
    <scope>NUCLEOTIDE SEQUENCE</scope>
    <source>
        <strain evidence="10">IBT 21917</strain>
    </source>
</reference>
<feature type="region of interest" description="Disordered" evidence="6">
    <location>
        <begin position="1633"/>
        <end position="1697"/>
    </location>
</feature>
<dbReference type="SMART" id="SM00827">
    <property type="entry name" value="PKS_AT"/>
    <property type="match status" value="1"/>
</dbReference>
<feature type="active site" description="Proton donor; for dehydratase activity" evidence="5">
    <location>
        <position position="1530"/>
    </location>
</feature>
<dbReference type="InterPro" id="IPR020841">
    <property type="entry name" value="PKS_Beta-ketoAc_synthase_dom"/>
</dbReference>
<dbReference type="InterPro" id="IPR016035">
    <property type="entry name" value="Acyl_Trfase/lysoPLipase"/>
</dbReference>
<keyword evidence="3" id="KW-0597">Phosphoprotein</keyword>
<dbReference type="InterPro" id="IPR009081">
    <property type="entry name" value="PP-bd_ACP"/>
</dbReference>
<organism evidence="10 11">
    <name type="scientific">Penicillium capsulatum</name>
    <dbReference type="NCBI Taxonomy" id="69766"/>
    <lineage>
        <taxon>Eukaryota</taxon>
        <taxon>Fungi</taxon>
        <taxon>Dikarya</taxon>
        <taxon>Ascomycota</taxon>
        <taxon>Pezizomycotina</taxon>
        <taxon>Eurotiomycetes</taxon>
        <taxon>Eurotiomycetidae</taxon>
        <taxon>Eurotiales</taxon>
        <taxon>Aspergillaceae</taxon>
        <taxon>Penicillium</taxon>
    </lineage>
</organism>
<evidence type="ECO:0000256" key="5">
    <source>
        <dbReference type="PROSITE-ProRule" id="PRU01363"/>
    </source>
</evidence>
<dbReference type="InterPro" id="IPR001227">
    <property type="entry name" value="Ac_transferase_dom_sf"/>
</dbReference>
<feature type="compositionally biased region" description="Low complexity" evidence="6">
    <location>
        <begin position="1685"/>
        <end position="1697"/>
    </location>
</feature>
<dbReference type="PROSITE" id="PS50075">
    <property type="entry name" value="CARRIER"/>
    <property type="match status" value="1"/>
</dbReference>
<dbReference type="Gene3D" id="3.40.366.10">
    <property type="entry name" value="Malonyl-Coenzyme A Acyl Carrier Protein, domain 2"/>
    <property type="match status" value="2"/>
</dbReference>
<dbReference type="InterPro" id="IPR016039">
    <property type="entry name" value="Thiolase-like"/>
</dbReference>
<dbReference type="Pfam" id="PF00550">
    <property type="entry name" value="PP-binding"/>
    <property type="match status" value="1"/>
</dbReference>
<dbReference type="Pfam" id="PF00698">
    <property type="entry name" value="Acyl_transf_1"/>
    <property type="match status" value="1"/>
</dbReference>
<dbReference type="FunFam" id="1.10.1200.10:FF:000011">
    <property type="entry name" value="Sterigmatocystin biosynthesis polyketide synthase"/>
    <property type="match status" value="1"/>
</dbReference>
<dbReference type="InterPro" id="IPR014043">
    <property type="entry name" value="Acyl_transferase_dom"/>
</dbReference>
<protein>
    <submittedName>
        <fullName evidence="10">Type I Iterative PKS</fullName>
    </submittedName>
</protein>
<evidence type="ECO:0000256" key="1">
    <source>
        <dbReference type="ARBA" id="ARBA00005179"/>
    </source>
</evidence>
<feature type="compositionally biased region" description="Pro residues" evidence="6">
    <location>
        <begin position="1654"/>
        <end position="1664"/>
    </location>
</feature>
<evidence type="ECO:0000259" key="8">
    <source>
        <dbReference type="PROSITE" id="PS52004"/>
    </source>
</evidence>
<feature type="region of interest" description="C-terminal hotdog fold" evidence="5">
    <location>
        <begin position="1473"/>
        <end position="1619"/>
    </location>
</feature>
<dbReference type="Pfam" id="PF00109">
    <property type="entry name" value="ketoacyl-synt"/>
    <property type="match status" value="1"/>
</dbReference>
<evidence type="ECO:0000256" key="4">
    <source>
        <dbReference type="ARBA" id="ARBA00022679"/>
    </source>
</evidence>
<dbReference type="InterPro" id="IPR014031">
    <property type="entry name" value="Ketoacyl_synth_C"/>
</dbReference>
<dbReference type="SUPFAM" id="SSF47336">
    <property type="entry name" value="ACP-like"/>
    <property type="match status" value="1"/>
</dbReference>
<feature type="region of interest" description="N-terminal hotdog fold" evidence="5">
    <location>
        <begin position="1311"/>
        <end position="1447"/>
    </location>
</feature>
<dbReference type="GO" id="GO:0031177">
    <property type="term" value="F:phosphopantetheine binding"/>
    <property type="evidence" value="ECO:0007669"/>
    <property type="project" value="InterPro"/>
</dbReference>
<evidence type="ECO:0000313" key="11">
    <source>
        <dbReference type="Proteomes" id="UP001146351"/>
    </source>
</evidence>
<dbReference type="InterPro" id="IPR050091">
    <property type="entry name" value="PKS_NRPS_Biosynth_Enz"/>
</dbReference>
<evidence type="ECO:0000259" key="9">
    <source>
        <dbReference type="PROSITE" id="PS52019"/>
    </source>
</evidence>
<feature type="domain" description="Ketosynthase family 3 (KS3)" evidence="8">
    <location>
        <begin position="391"/>
        <end position="822"/>
    </location>
</feature>
<dbReference type="GO" id="GO:0030639">
    <property type="term" value="P:polyketide biosynthetic process"/>
    <property type="evidence" value="ECO:0007669"/>
    <property type="project" value="UniProtKB-ARBA"/>
</dbReference>
<dbReference type="Gene3D" id="3.10.129.110">
    <property type="entry name" value="Polyketide synthase dehydratase"/>
    <property type="match status" value="1"/>
</dbReference>
<dbReference type="Gene3D" id="1.10.1200.10">
    <property type="entry name" value="ACP-like"/>
    <property type="match status" value="1"/>
</dbReference>
<dbReference type="NCBIfam" id="TIGR04532">
    <property type="entry name" value="PT_fungal_PKS"/>
    <property type="match status" value="1"/>
</dbReference>
<comment type="pathway">
    <text evidence="1">Secondary metabolite biosynthesis.</text>
</comment>
<evidence type="ECO:0000313" key="10">
    <source>
        <dbReference type="EMBL" id="KAJ5182623.1"/>
    </source>
</evidence>
<dbReference type="PROSITE" id="PS00606">
    <property type="entry name" value="KS3_1"/>
    <property type="match status" value="1"/>
</dbReference>
<dbReference type="InterPro" id="IPR049900">
    <property type="entry name" value="PKS_mFAS_DH"/>
</dbReference>
<feature type="compositionally biased region" description="Low complexity" evidence="6">
    <location>
        <begin position="1665"/>
        <end position="1677"/>
    </location>
</feature>
<dbReference type="PROSITE" id="PS52004">
    <property type="entry name" value="KS3_2"/>
    <property type="match status" value="1"/>
</dbReference>
<dbReference type="GO" id="GO:0004312">
    <property type="term" value="F:fatty acid synthase activity"/>
    <property type="evidence" value="ECO:0007669"/>
    <property type="project" value="TreeGrafter"/>
</dbReference>
<dbReference type="OrthoDB" id="329835at2759"/>
<evidence type="ECO:0000259" key="7">
    <source>
        <dbReference type="PROSITE" id="PS50075"/>
    </source>
</evidence>
<proteinExistence type="predicted"/>
<dbReference type="InterPro" id="IPR036736">
    <property type="entry name" value="ACP-like_sf"/>
</dbReference>
<dbReference type="CDD" id="cd00833">
    <property type="entry name" value="PKS"/>
    <property type="match status" value="1"/>
</dbReference>
<reference evidence="10" key="2">
    <citation type="journal article" date="2023" name="IMA Fungus">
        <title>Comparative genomic study of the Penicillium genus elucidates a diverse pangenome and 15 lateral gene transfer events.</title>
        <authorList>
            <person name="Petersen C."/>
            <person name="Sorensen T."/>
            <person name="Nielsen M.R."/>
            <person name="Sondergaard T.E."/>
            <person name="Sorensen J.L."/>
            <person name="Fitzpatrick D.A."/>
            <person name="Frisvad J.C."/>
            <person name="Nielsen K.L."/>
        </authorList>
    </citation>
    <scope>NUCLEOTIDE SEQUENCE</scope>
    <source>
        <strain evidence="10">IBT 21917</strain>
    </source>
</reference>
<name>A0A9W9IP56_9EURO</name>
<dbReference type="InterPro" id="IPR032088">
    <property type="entry name" value="SAT"/>
</dbReference>
<dbReference type="Pfam" id="PF22621">
    <property type="entry name" value="CurL-like_PKS_C"/>
    <property type="match status" value="1"/>
</dbReference>
<dbReference type="SUPFAM" id="SSF53901">
    <property type="entry name" value="Thiolase-like"/>
    <property type="match status" value="1"/>
</dbReference>
<dbReference type="PROSITE" id="PS52019">
    <property type="entry name" value="PKS_MFAS_DH"/>
    <property type="match status" value="1"/>
</dbReference>
<dbReference type="InterPro" id="IPR042104">
    <property type="entry name" value="PKS_dehydratase_sf"/>
</dbReference>